<dbReference type="OrthoDB" id="8119704at2759"/>
<reference evidence="2" key="1">
    <citation type="journal article" date="2020" name="Stud. Mycol.">
        <title>101 Dothideomycetes genomes: a test case for predicting lifestyles and emergence of pathogens.</title>
        <authorList>
            <person name="Haridas S."/>
            <person name="Albert R."/>
            <person name="Binder M."/>
            <person name="Bloem J."/>
            <person name="Labutti K."/>
            <person name="Salamov A."/>
            <person name="Andreopoulos B."/>
            <person name="Baker S."/>
            <person name="Barry K."/>
            <person name="Bills G."/>
            <person name="Bluhm B."/>
            <person name="Cannon C."/>
            <person name="Castanera R."/>
            <person name="Culley D."/>
            <person name="Daum C."/>
            <person name="Ezra D."/>
            <person name="Gonzalez J."/>
            <person name="Henrissat B."/>
            <person name="Kuo A."/>
            <person name="Liang C."/>
            <person name="Lipzen A."/>
            <person name="Lutzoni F."/>
            <person name="Magnuson J."/>
            <person name="Mondo S."/>
            <person name="Nolan M."/>
            <person name="Ohm R."/>
            <person name="Pangilinan J."/>
            <person name="Park H.-J."/>
            <person name="Ramirez L."/>
            <person name="Alfaro M."/>
            <person name="Sun H."/>
            <person name="Tritt A."/>
            <person name="Yoshinaga Y."/>
            <person name="Zwiers L.-H."/>
            <person name="Turgeon B."/>
            <person name="Goodwin S."/>
            <person name="Spatafora J."/>
            <person name="Crous P."/>
            <person name="Grigoriev I."/>
        </authorList>
    </citation>
    <scope>NUCLEOTIDE SEQUENCE</scope>
    <source>
        <strain evidence="2">CBS 122367</strain>
    </source>
</reference>
<dbReference type="Pfam" id="PF12697">
    <property type="entry name" value="Abhydrolase_6"/>
    <property type="match status" value="1"/>
</dbReference>
<gene>
    <name evidence="2" type="ORF">K458DRAFT_492057</name>
</gene>
<organism evidence="2 3">
    <name type="scientific">Lentithecium fluviatile CBS 122367</name>
    <dbReference type="NCBI Taxonomy" id="1168545"/>
    <lineage>
        <taxon>Eukaryota</taxon>
        <taxon>Fungi</taxon>
        <taxon>Dikarya</taxon>
        <taxon>Ascomycota</taxon>
        <taxon>Pezizomycotina</taxon>
        <taxon>Dothideomycetes</taxon>
        <taxon>Pleosporomycetidae</taxon>
        <taxon>Pleosporales</taxon>
        <taxon>Massarineae</taxon>
        <taxon>Lentitheciaceae</taxon>
        <taxon>Lentithecium</taxon>
    </lineage>
</organism>
<keyword evidence="3" id="KW-1185">Reference proteome</keyword>
<dbReference type="Proteomes" id="UP000799291">
    <property type="component" value="Unassembled WGS sequence"/>
</dbReference>
<dbReference type="AlphaFoldDB" id="A0A6G1IH00"/>
<dbReference type="SUPFAM" id="SSF53474">
    <property type="entry name" value="alpha/beta-Hydrolases"/>
    <property type="match status" value="1"/>
</dbReference>
<sequence>MARPIAKPTYALKSSQRHYPEQHSYPIGPVELLSAIPSQQSNPSQAPLFFAHGGFGCAEIWILYMQFVESGIPCYAVSYRGHGKSWYPGFWQLCFMRRHSMAEDLTAGVKHVEKIEGERRGVQEKVRVIPEAHSTGGALSQYALSRGMIKVHSYCMFAAVPGFGSFGCYQFWALAAIPNFYYRLFHPKYLMATTKQIYDAFFTPWTPTPVVLSLERLLSPYESTLRPMRGLFKFVTGPDVLSSITGWTSRPSTSGNKDSEARQVSQNLSVLADEHDVLCTRTILEDAAMRYRAVFFRMVEMGKLDGVKESDLVSGKEKGVRFRVVGCGASYAESCGVGEGGCGDLGVVRAVVGRFEES</sequence>
<dbReference type="EMBL" id="MU005625">
    <property type="protein sequence ID" value="KAF2677179.1"/>
    <property type="molecule type" value="Genomic_DNA"/>
</dbReference>
<feature type="domain" description="AB hydrolase-1" evidence="1">
    <location>
        <begin position="48"/>
        <end position="253"/>
    </location>
</feature>
<dbReference type="Gene3D" id="3.40.50.1820">
    <property type="entry name" value="alpha/beta hydrolase"/>
    <property type="match status" value="1"/>
</dbReference>
<protein>
    <recommendedName>
        <fullName evidence="1">AB hydrolase-1 domain-containing protein</fullName>
    </recommendedName>
</protein>
<name>A0A6G1IH00_9PLEO</name>
<evidence type="ECO:0000313" key="3">
    <source>
        <dbReference type="Proteomes" id="UP000799291"/>
    </source>
</evidence>
<dbReference type="InterPro" id="IPR029058">
    <property type="entry name" value="AB_hydrolase_fold"/>
</dbReference>
<proteinExistence type="predicted"/>
<evidence type="ECO:0000313" key="2">
    <source>
        <dbReference type="EMBL" id="KAF2677179.1"/>
    </source>
</evidence>
<accession>A0A6G1IH00</accession>
<evidence type="ECO:0000259" key="1">
    <source>
        <dbReference type="Pfam" id="PF12697"/>
    </source>
</evidence>
<dbReference type="InterPro" id="IPR000073">
    <property type="entry name" value="AB_hydrolase_1"/>
</dbReference>